<feature type="domain" description="Peptidase C1A papain C-terminal" evidence="3">
    <location>
        <begin position="28"/>
        <end position="97"/>
    </location>
</feature>
<dbReference type="SUPFAM" id="SSF54001">
    <property type="entry name" value="Cysteine proteinases"/>
    <property type="match status" value="1"/>
</dbReference>
<dbReference type="Gene3D" id="3.90.70.10">
    <property type="entry name" value="Cysteine proteinases"/>
    <property type="match status" value="1"/>
</dbReference>
<dbReference type="GO" id="GO:0006508">
    <property type="term" value="P:proteolysis"/>
    <property type="evidence" value="ECO:0007669"/>
    <property type="project" value="InterPro"/>
</dbReference>
<keyword evidence="2" id="KW-0732">Signal</keyword>
<accession>A0AAV8RKJ7</accession>
<comment type="similarity">
    <text evidence="1">Belongs to the peptidase C1 family.</text>
</comment>
<dbReference type="InterPro" id="IPR013128">
    <property type="entry name" value="Peptidase_C1A"/>
</dbReference>
<dbReference type="AlphaFoldDB" id="A0AAV8RKJ7"/>
<comment type="caution">
    <text evidence="4">The sequence shown here is derived from an EMBL/GenBank/DDBJ whole genome shotgun (WGS) entry which is preliminary data.</text>
</comment>
<dbReference type="InterPro" id="IPR000668">
    <property type="entry name" value="Peptidase_C1A_C"/>
</dbReference>
<dbReference type="Pfam" id="PF00112">
    <property type="entry name" value="Peptidase_C1"/>
    <property type="match status" value="1"/>
</dbReference>
<feature type="chain" id="PRO_5043529840" description="Peptidase C1A papain C-terminal domain-containing protein" evidence="2">
    <location>
        <begin position="17"/>
        <end position="105"/>
    </location>
</feature>
<dbReference type="EMBL" id="JAQQAF010000003">
    <property type="protein sequence ID" value="KAJ8500898.1"/>
    <property type="molecule type" value="Genomic_DNA"/>
</dbReference>
<feature type="signal peptide" evidence="2">
    <location>
        <begin position="1"/>
        <end position="16"/>
    </location>
</feature>
<dbReference type="GO" id="GO:0008234">
    <property type="term" value="F:cysteine-type peptidase activity"/>
    <property type="evidence" value="ECO:0007669"/>
    <property type="project" value="InterPro"/>
</dbReference>
<sequence>MGRALLFAAVLRGSASLEGCFLYKNVAPTIDWKQKGAVTAIKDKSECESCWVFSTVIVSVEGADQIRTNELISLSEQELVDCDTNTNKGCDGGMMDQKEGRFMSV</sequence>
<gene>
    <name evidence="4" type="ORF">OPV22_011450</name>
</gene>
<organism evidence="4 5">
    <name type="scientific">Ensete ventricosum</name>
    <name type="common">Abyssinian banana</name>
    <name type="synonym">Musa ensete</name>
    <dbReference type="NCBI Taxonomy" id="4639"/>
    <lineage>
        <taxon>Eukaryota</taxon>
        <taxon>Viridiplantae</taxon>
        <taxon>Streptophyta</taxon>
        <taxon>Embryophyta</taxon>
        <taxon>Tracheophyta</taxon>
        <taxon>Spermatophyta</taxon>
        <taxon>Magnoliopsida</taxon>
        <taxon>Liliopsida</taxon>
        <taxon>Zingiberales</taxon>
        <taxon>Musaceae</taxon>
        <taxon>Ensete</taxon>
    </lineage>
</organism>
<evidence type="ECO:0000256" key="1">
    <source>
        <dbReference type="ARBA" id="ARBA00008455"/>
    </source>
</evidence>
<dbReference type="PANTHER" id="PTHR12411">
    <property type="entry name" value="CYSTEINE PROTEASE FAMILY C1-RELATED"/>
    <property type="match status" value="1"/>
</dbReference>
<evidence type="ECO:0000313" key="5">
    <source>
        <dbReference type="Proteomes" id="UP001222027"/>
    </source>
</evidence>
<evidence type="ECO:0000313" key="4">
    <source>
        <dbReference type="EMBL" id="KAJ8500898.1"/>
    </source>
</evidence>
<keyword evidence="5" id="KW-1185">Reference proteome</keyword>
<evidence type="ECO:0000259" key="3">
    <source>
        <dbReference type="Pfam" id="PF00112"/>
    </source>
</evidence>
<dbReference type="InterPro" id="IPR038765">
    <property type="entry name" value="Papain-like_cys_pep_sf"/>
</dbReference>
<proteinExistence type="inferred from homology"/>
<protein>
    <recommendedName>
        <fullName evidence="3">Peptidase C1A papain C-terminal domain-containing protein</fullName>
    </recommendedName>
</protein>
<name>A0AAV8RKJ7_ENSVE</name>
<dbReference type="Proteomes" id="UP001222027">
    <property type="component" value="Unassembled WGS sequence"/>
</dbReference>
<evidence type="ECO:0000256" key="2">
    <source>
        <dbReference type="SAM" id="SignalP"/>
    </source>
</evidence>
<reference evidence="4 5" key="1">
    <citation type="submission" date="2022-12" db="EMBL/GenBank/DDBJ databases">
        <title>Chromosome-scale assembly of the Ensete ventricosum genome.</title>
        <authorList>
            <person name="Dussert Y."/>
            <person name="Stocks J."/>
            <person name="Wendawek A."/>
            <person name="Woldeyes F."/>
            <person name="Nichols R.A."/>
            <person name="Borrell J.S."/>
        </authorList>
    </citation>
    <scope>NUCLEOTIDE SEQUENCE [LARGE SCALE GENOMIC DNA]</scope>
    <source>
        <strain evidence="5">cv. Maze</strain>
        <tissue evidence="4">Seeds</tissue>
    </source>
</reference>